<dbReference type="Pfam" id="PF04883">
    <property type="entry name" value="HK97-gp10_like"/>
    <property type="match status" value="1"/>
</dbReference>
<name>E4Q630_CALOW</name>
<dbReference type="HOGENOM" id="CLU_167629_0_0_9"/>
<dbReference type="AlphaFoldDB" id="E4Q630"/>
<dbReference type="EMBL" id="CP002216">
    <property type="protein sequence ID" value="ADQ04404.1"/>
    <property type="molecule type" value="Genomic_DNA"/>
</dbReference>
<sequence length="119" mass="13453">MNTTAELKWNGDKVSKAVEQAVKAALQKCAADLQRKSAERAPIDTGDLRSNCSVSPLKREGAKFYHTVGYNLPYAIVQHERLDFRHPKGGEAKYLEKPFNENKSLYERYIGEAIRNALK</sequence>
<organism evidence="1 2">
    <name type="scientific">Caldicellulosiruptor owensensis (strain ATCC 700167 / DSM 13100 / OL)</name>
    <dbReference type="NCBI Taxonomy" id="632518"/>
    <lineage>
        <taxon>Bacteria</taxon>
        <taxon>Bacillati</taxon>
        <taxon>Bacillota</taxon>
        <taxon>Bacillota incertae sedis</taxon>
        <taxon>Caldicellulosiruptorales</taxon>
        <taxon>Caldicellulosiruptoraceae</taxon>
        <taxon>Caldicellulosiruptor</taxon>
    </lineage>
</organism>
<dbReference type="eggNOG" id="ENOG50337QY">
    <property type="taxonomic scope" value="Bacteria"/>
</dbReference>
<evidence type="ECO:0008006" key="3">
    <source>
        <dbReference type="Google" id="ProtNLM"/>
    </source>
</evidence>
<dbReference type="KEGG" id="cow:Calow_0836"/>
<accession>E4Q630</accession>
<dbReference type="STRING" id="632518.Calow_0836"/>
<protein>
    <recommendedName>
        <fullName evidence="3">HK97 gp10 family phage protein</fullName>
    </recommendedName>
</protein>
<evidence type="ECO:0000313" key="2">
    <source>
        <dbReference type="Proteomes" id="UP000006889"/>
    </source>
</evidence>
<reference evidence="1 2" key="2">
    <citation type="journal article" date="2011" name="J. Bacteriol.">
        <title>Complete genome sequences for the anaerobic, extremely thermophilic plant biomass-degrading bacteria Caldicellulosiruptor hydrothermalis, Caldicellulosiruptor kristjanssonii, Caldicellulosiruptor kronotskyensis, Caldicellulosiruptor owensenis, and Caldicellulosiruptor lactoaceticus.</title>
        <authorList>
            <person name="Blumer-Schuette S.E."/>
            <person name="Ozdemir I."/>
            <person name="Mistry D."/>
            <person name="Lucas S."/>
            <person name="Lapidus A."/>
            <person name="Cheng J.F."/>
            <person name="Goodwin L.A."/>
            <person name="Pitluck S."/>
            <person name="Land M.L."/>
            <person name="Hauser L.J."/>
            <person name="Woyke T."/>
            <person name="Mikhailova N."/>
            <person name="Pati A."/>
            <person name="Kyrpides N.C."/>
            <person name="Ivanova N."/>
            <person name="Detter J.C."/>
            <person name="Walston-Davenport K."/>
            <person name="Han S."/>
            <person name="Adams M.W."/>
            <person name="Kelly R.M."/>
        </authorList>
    </citation>
    <scope>NUCLEOTIDE SEQUENCE [LARGE SCALE GENOMIC DNA]</scope>
    <source>
        <strain evidence="2">ATCC 700167 / DSM 13100 / OL</strain>
    </source>
</reference>
<proteinExistence type="predicted"/>
<dbReference type="Proteomes" id="UP000006889">
    <property type="component" value="Chromosome"/>
</dbReference>
<dbReference type="InterPro" id="IPR010064">
    <property type="entry name" value="HK97-gp10_tail"/>
</dbReference>
<keyword evidence="2" id="KW-1185">Reference proteome</keyword>
<gene>
    <name evidence="1" type="ordered locus">Calow_0836</name>
</gene>
<dbReference type="OrthoDB" id="1954318at2"/>
<evidence type="ECO:0000313" key="1">
    <source>
        <dbReference type="EMBL" id="ADQ04404.1"/>
    </source>
</evidence>
<dbReference type="RefSeq" id="WP_013411797.1">
    <property type="nucleotide sequence ID" value="NC_014657.1"/>
</dbReference>
<reference key="1">
    <citation type="submission" date="2010-09" db="EMBL/GenBank/DDBJ databases">
        <title>Complete sequence of Caldicellulosiruptor owensensis OL.</title>
        <authorList>
            <consortium name="US DOE Joint Genome Institute"/>
            <person name="Lucas S."/>
            <person name="Copeland A."/>
            <person name="Lapidus A."/>
            <person name="Cheng J.-F."/>
            <person name="Bruce D."/>
            <person name="Goodwin L."/>
            <person name="Pitluck S."/>
            <person name="Davenport K."/>
            <person name="Detter J.C."/>
            <person name="Han C."/>
            <person name="Tapia R."/>
            <person name="Land M."/>
            <person name="Hauser L."/>
            <person name="Chang Y.-J."/>
            <person name="Jeffries C."/>
            <person name="Kyrpides N."/>
            <person name="Ivanova N."/>
            <person name="Mikhailova N."/>
            <person name="Blumer-Schuette S.E."/>
            <person name="Kelly R.M."/>
            <person name="Woyke T."/>
        </authorList>
    </citation>
    <scope>NUCLEOTIDE SEQUENCE</scope>
    <source>
        <strain>OL</strain>
    </source>
</reference>